<dbReference type="GO" id="GO:0008270">
    <property type="term" value="F:zinc ion binding"/>
    <property type="evidence" value="ECO:0007669"/>
    <property type="project" value="InterPro"/>
</dbReference>
<keyword evidence="4" id="KW-0804">Transcription</keyword>
<evidence type="ECO:0000256" key="5">
    <source>
        <dbReference type="ARBA" id="ARBA00023242"/>
    </source>
</evidence>
<dbReference type="PANTHER" id="PTHR47338">
    <property type="entry name" value="ZN(II)2CYS6 TRANSCRIPTION FACTOR (EUROFUNG)-RELATED"/>
    <property type="match status" value="1"/>
</dbReference>
<dbReference type="PANTHER" id="PTHR47338:SF20">
    <property type="entry name" value="ZN(II)2CYS6 TRANSCRIPTION FACTOR (EUROFUNG)"/>
    <property type="match status" value="1"/>
</dbReference>
<gene>
    <name evidence="8" type="ORF">TGAMA5MH_01292</name>
</gene>
<feature type="region of interest" description="Disordered" evidence="6">
    <location>
        <begin position="61"/>
        <end position="80"/>
    </location>
</feature>
<dbReference type="EMBL" id="MTYH01000013">
    <property type="protein sequence ID" value="PNP47471.1"/>
    <property type="molecule type" value="Genomic_DNA"/>
</dbReference>
<feature type="domain" description="Zn(2)-C6 fungal-type" evidence="7">
    <location>
        <begin position="8"/>
        <end position="38"/>
    </location>
</feature>
<dbReference type="GO" id="GO:0000981">
    <property type="term" value="F:DNA-binding transcription factor activity, RNA polymerase II-specific"/>
    <property type="evidence" value="ECO:0007669"/>
    <property type="project" value="InterPro"/>
</dbReference>
<dbReference type="OrthoDB" id="3862662at2759"/>
<accession>A0A2K0TPL5</accession>
<dbReference type="SUPFAM" id="SSF57701">
    <property type="entry name" value="Zn2/Cys6 DNA-binding domain"/>
    <property type="match status" value="1"/>
</dbReference>
<dbReference type="Pfam" id="PF04082">
    <property type="entry name" value="Fungal_trans"/>
    <property type="match status" value="1"/>
</dbReference>
<proteinExistence type="predicted"/>
<dbReference type="AlphaFoldDB" id="A0A2K0TPL5"/>
<dbReference type="CDD" id="cd00067">
    <property type="entry name" value="GAL4"/>
    <property type="match status" value="1"/>
</dbReference>
<dbReference type="GO" id="GO:0003677">
    <property type="term" value="F:DNA binding"/>
    <property type="evidence" value="ECO:0007669"/>
    <property type="project" value="InterPro"/>
</dbReference>
<comment type="subcellular location">
    <subcellularLocation>
        <location evidence="1">Nucleus</location>
    </subcellularLocation>
</comment>
<dbReference type="SMART" id="SM00066">
    <property type="entry name" value="GAL4"/>
    <property type="match status" value="1"/>
</dbReference>
<dbReference type="Proteomes" id="UP000236546">
    <property type="component" value="Unassembled WGS sequence"/>
</dbReference>
<dbReference type="InterPro" id="IPR001138">
    <property type="entry name" value="Zn2Cys6_DnaBD"/>
</dbReference>
<dbReference type="InterPro" id="IPR050815">
    <property type="entry name" value="TF_fung"/>
</dbReference>
<evidence type="ECO:0000313" key="8">
    <source>
        <dbReference type="EMBL" id="PNP47471.1"/>
    </source>
</evidence>
<dbReference type="PROSITE" id="PS50048">
    <property type="entry name" value="ZN2_CY6_FUNGAL_2"/>
    <property type="match status" value="1"/>
</dbReference>
<dbReference type="GO" id="GO:0005634">
    <property type="term" value="C:nucleus"/>
    <property type="evidence" value="ECO:0007669"/>
    <property type="project" value="UniProtKB-SubCell"/>
</dbReference>
<reference evidence="8 9" key="1">
    <citation type="submission" date="2017-02" db="EMBL/GenBank/DDBJ databases">
        <title>Genomes of Trichoderma spp. with biocontrol activity.</title>
        <authorList>
            <person name="Gardiner D."/>
            <person name="Kazan K."/>
            <person name="Vos C."/>
            <person name="Harvey P."/>
        </authorList>
    </citation>
    <scope>NUCLEOTIDE SEQUENCE [LARGE SCALE GENOMIC DNA]</scope>
    <source>
        <strain evidence="8 9">A5MH</strain>
    </source>
</reference>
<comment type="caution">
    <text evidence="8">The sequence shown here is derived from an EMBL/GenBank/DDBJ whole genome shotgun (WGS) entry which is preliminary data.</text>
</comment>
<dbReference type="CDD" id="cd12148">
    <property type="entry name" value="fungal_TF_MHR"/>
    <property type="match status" value="1"/>
</dbReference>
<evidence type="ECO:0000259" key="7">
    <source>
        <dbReference type="PROSITE" id="PS50048"/>
    </source>
</evidence>
<dbReference type="Gene3D" id="4.10.240.10">
    <property type="entry name" value="Zn(2)-C6 fungal-type DNA-binding domain"/>
    <property type="match status" value="1"/>
</dbReference>
<evidence type="ECO:0000256" key="2">
    <source>
        <dbReference type="ARBA" id="ARBA00022723"/>
    </source>
</evidence>
<evidence type="ECO:0000256" key="4">
    <source>
        <dbReference type="ARBA" id="ARBA00023163"/>
    </source>
</evidence>
<dbReference type="InterPro" id="IPR036864">
    <property type="entry name" value="Zn2-C6_fun-type_DNA-bd_sf"/>
</dbReference>
<dbReference type="SMART" id="SM00906">
    <property type="entry name" value="Fungal_trans"/>
    <property type="match status" value="1"/>
</dbReference>
<protein>
    <recommendedName>
        <fullName evidence="7">Zn(2)-C6 fungal-type domain-containing protein</fullName>
    </recommendedName>
</protein>
<sequence length="330" mass="37199">MANRVDKACLPCRQCKRRCDGAVPRCALCIKKAIDCTYPSTRPRSSGPHRPGRRIKRAEALPAAGSERDMPQSSQHIDTDSRSRYLSTAFEAAAIYYIAPDVFNEAHLDLPRLEIPVPPDIAKHISHATILRSVTTEFFRSIHTWFPIVYKKAFLTQVFNPLAKRRAELSLLALCMKLVCEPSLGATAALYHAGRQFLLEVMCSGMLSTHVLQAGILIVIYEMGQAIYPSAYFTLGQCVQYSRILGIDKFDLGLTGQDAQHGSWEEIEERRRAWWAVVILDRIISIHNPLRRLLTDDPTFETYLPVDDHAWEDGVSTHETSVILRPIVRG</sequence>
<keyword evidence="5" id="KW-0539">Nucleus</keyword>
<evidence type="ECO:0000256" key="3">
    <source>
        <dbReference type="ARBA" id="ARBA00023015"/>
    </source>
</evidence>
<organism evidence="8 9">
    <name type="scientific">Trichoderma gamsii</name>
    <dbReference type="NCBI Taxonomy" id="398673"/>
    <lineage>
        <taxon>Eukaryota</taxon>
        <taxon>Fungi</taxon>
        <taxon>Dikarya</taxon>
        <taxon>Ascomycota</taxon>
        <taxon>Pezizomycotina</taxon>
        <taxon>Sordariomycetes</taxon>
        <taxon>Hypocreomycetidae</taxon>
        <taxon>Hypocreales</taxon>
        <taxon>Hypocreaceae</taxon>
        <taxon>Trichoderma</taxon>
    </lineage>
</organism>
<dbReference type="PROSITE" id="PS00463">
    <property type="entry name" value="ZN2_CY6_FUNGAL_1"/>
    <property type="match status" value="1"/>
</dbReference>
<evidence type="ECO:0000256" key="1">
    <source>
        <dbReference type="ARBA" id="ARBA00004123"/>
    </source>
</evidence>
<dbReference type="Pfam" id="PF00172">
    <property type="entry name" value="Zn_clus"/>
    <property type="match status" value="1"/>
</dbReference>
<evidence type="ECO:0000313" key="9">
    <source>
        <dbReference type="Proteomes" id="UP000236546"/>
    </source>
</evidence>
<dbReference type="InterPro" id="IPR007219">
    <property type="entry name" value="XnlR_reg_dom"/>
</dbReference>
<keyword evidence="3" id="KW-0805">Transcription regulation</keyword>
<dbReference type="GO" id="GO:0006351">
    <property type="term" value="P:DNA-templated transcription"/>
    <property type="evidence" value="ECO:0007669"/>
    <property type="project" value="InterPro"/>
</dbReference>
<evidence type="ECO:0000256" key="6">
    <source>
        <dbReference type="SAM" id="MobiDB-lite"/>
    </source>
</evidence>
<keyword evidence="2" id="KW-0479">Metal-binding</keyword>
<name>A0A2K0TPL5_9HYPO</name>